<protein>
    <submittedName>
        <fullName evidence="1">Uncharacterized protein</fullName>
    </submittedName>
</protein>
<name>A0A3D9L552_MARFU</name>
<proteinExistence type="predicted"/>
<keyword evidence="2" id="KW-1185">Reference proteome</keyword>
<accession>A0A3D9L552</accession>
<comment type="caution">
    <text evidence="1">The sequence shown here is derived from an EMBL/GenBank/DDBJ whole genome shotgun (WGS) entry which is preliminary data.</text>
</comment>
<gene>
    <name evidence="1" type="ORF">C7460_104142</name>
</gene>
<organism evidence="1 2">
    <name type="scientific">Marinoscillum furvescens DSM 4134</name>
    <dbReference type="NCBI Taxonomy" id="1122208"/>
    <lineage>
        <taxon>Bacteria</taxon>
        <taxon>Pseudomonadati</taxon>
        <taxon>Bacteroidota</taxon>
        <taxon>Cytophagia</taxon>
        <taxon>Cytophagales</taxon>
        <taxon>Reichenbachiellaceae</taxon>
        <taxon>Marinoscillum</taxon>
    </lineage>
</organism>
<evidence type="ECO:0000313" key="1">
    <source>
        <dbReference type="EMBL" id="REE01122.1"/>
    </source>
</evidence>
<dbReference type="EMBL" id="QREG01000004">
    <property type="protein sequence ID" value="REE01122.1"/>
    <property type="molecule type" value="Genomic_DNA"/>
</dbReference>
<dbReference type="AlphaFoldDB" id="A0A3D9L552"/>
<dbReference type="RefSeq" id="WP_115867210.1">
    <property type="nucleotide sequence ID" value="NZ_QREG01000004.1"/>
</dbReference>
<dbReference type="Proteomes" id="UP000256779">
    <property type="component" value="Unassembled WGS sequence"/>
</dbReference>
<evidence type="ECO:0000313" key="2">
    <source>
        <dbReference type="Proteomes" id="UP000256779"/>
    </source>
</evidence>
<reference evidence="1 2" key="1">
    <citation type="submission" date="2018-07" db="EMBL/GenBank/DDBJ databases">
        <title>Genomic Encyclopedia of Type Strains, Phase IV (KMG-IV): sequencing the most valuable type-strain genomes for metagenomic binning, comparative biology and taxonomic classification.</title>
        <authorList>
            <person name="Goeker M."/>
        </authorList>
    </citation>
    <scope>NUCLEOTIDE SEQUENCE [LARGE SCALE GENOMIC DNA]</scope>
    <source>
        <strain evidence="1 2">DSM 4134</strain>
    </source>
</reference>
<sequence length="239" mass="27394">MIDQKLILQIRDFLSSPDQGDWYHSGLSLFQQSTANPSLARLLATGETLFFRKKLLGELQQLVEQYPLEGETPVQIKNDAGQKPENPDLDKVITRRNHAVRRQDYLRGQLQFLRDVPPARAYPVCREILEKHDEINACWKVIHHHSETGQLDLTPLALFDRHPQGLDSQVSAIFKSAITYMDIARIHSSYKSNISRAKNGKLPKDKLPFYQAVLDKATEILSAPVAPETYELENHWKDE</sequence>